<dbReference type="InterPro" id="IPR028989">
    <property type="entry name" value="RimP_N"/>
</dbReference>
<dbReference type="SUPFAM" id="SSF75420">
    <property type="entry name" value="YhbC-like, N-terminal domain"/>
    <property type="match status" value="1"/>
</dbReference>
<dbReference type="RefSeq" id="WP_280101683.1">
    <property type="nucleotide sequence ID" value="NZ_CP122979.1"/>
</dbReference>
<accession>A0ABY8LT05</accession>
<proteinExistence type="predicted"/>
<gene>
    <name evidence="2" type="ORF">QEG99_02825</name>
</gene>
<protein>
    <recommendedName>
        <fullName evidence="1">Ribosome maturation factor RimP N-terminal domain-containing protein</fullName>
    </recommendedName>
</protein>
<sequence>MTLFDNIKEKFHEILDIYFEKEGNLNFLRIKTNLTTLVEIEKLSKKISDYLDENYDSKEEYYLDIFSKGAEQEILLKNLNDFINTDLQIWFNSQDFILGKLIEVKEKSFILQVNKKGRITKEEVENEKVHLIKNYIKF</sequence>
<evidence type="ECO:0000313" key="3">
    <source>
        <dbReference type="Proteomes" id="UP001179842"/>
    </source>
</evidence>
<dbReference type="InterPro" id="IPR035956">
    <property type="entry name" value="RimP_N_sf"/>
</dbReference>
<dbReference type="Pfam" id="PF02576">
    <property type="entry name" value="RimP_N"/>
    <property type="match status" value="1"/>
</dbReference>
<reference evidence="2" key="1">
    <citation type="submission" date="2023-04" db="EMBL/GenBank/DDBJ databases">
        <title>Completed genome of Mycoplasma lagogenitalium type strain 12MS.</title>
        <authorList>
            <person name="Spergser J."/>
        </authorList>
    </citation>
    <scope>NUCLEOTIDE SEQUENCE</scope>
    <source>
        <strain evidence="2">12MS</strain>
    </source>
</reference>
<organism evidence="2 3">
    <name type="scientific">Mesomycoplasma lagogenitalium</name>
    <dbReference type="NCBI Taxonomy" id="171286"/>
    <lineage>
        <taxon>Bacteria</taxon>
        <taxon>Bacillati</taxon>
        <taxon>Mycoplasmatota</taxon>
        <taxon>Mycoplasmoidales</taxon>
        <taxon>Metamycoplasmataceae</taxon>
        <taxon>Mesomycoplasma</taxon>
    </lineage>
</organism>
<dbReference type="Proteomes" id="UP001179842">
    <property type="component" value="Chromosome"/>
</dbReference>
<dbReference type="EMBL" id="CP122979">
    <property type="protein sequence ID" value="WGI36382.1"/>
    <property type="molecule type" value="Genomic_DNA"/>
</dbReference>
<evidence type="ECO:0000259" key="1">
    <source>
        <dbReference type="Pfam" id="PF02576"/>
    </source>
</evidence>
<name>A0ABY8LT05_9BACT</name>
<keyword evidence="3" id="KW-1185">Reference proteome</keyword>
<evidence type="ECO:0000313" key="2">
    <source>
        <dbReference type="EMBL" id="WGI36382.1"/>
    </source>
</evidence>
<feature type="domain" description="Ribosome maturation factor RimP N-terminal" evidence="1">
    <location>
        <begin position="9"/>
        <end position="71"/>
    </location>
</feature>